<sequence>MEIQNLRLAKYLTAGTSFLLLVLGGGLWPFTWWDMYASGDYAAPTQVSRLELHVVDSAGQQHILRPMDLYTLDDDSSPQKPGHQLVQNAVDETNPDQAGHRSHLTRQIEFVLDSKVERIEIWHKLWDVDFDQHPPIAIDQPAQTHLIDDFAAHPLD</sequence>
<evidence type="ECO:0000313" key="3">
    <source>
        <dbReference type="Proteomes" id="UP000615026"/>
    </source>
</evidence>
<dbReference type="RefSeq" id="WP_193992073.1">
    <property type="nucleotide sequence ID" value="NZ_JADEXP010000039.1"/>
</dbReference>
<dbReference type="EMBL" id="JADEXP010000039">
    <property type="protein sequence ID" value="MBE9066368.1"/>
    <property type="molecule type" value="Genomic_DNA"/>
</dbReference>
<gene>
    <name evidence="2" type="ORF">IQ260_06855</name>
</gene>
<comment type="caution">
    <text evidence="2">The sequence shown here is derived from an EMBL/GenBank/DDBJ whole genome shotgun (WGS) entry which is preliminary data.</text>
</comment>
<evidence type="ECO:0000313" key="2">
    <source>
        <dbReference type="EMBL" id="MBE9066368.1"/>
    </source>
</evidence>
<keyword evidence="1" id="KW-0472">Membrane</keyword>
<keyword evidence="3" id="KW-1185">Reference proteome</keyword>
<dbReference type="Proteomes" id="UP000615026">
    <property type="component" value="Unassembled WGS sequence"/>
</dbReference>
<accession>A0A928X4F1</accession>
<feature type="transmembrane region" description="Helical" evidence="1">
    <location>
        <begin position="12"/>
        <end position="33"/>
    </location>
</feature>
<evidence type="ECO:0000256" key="1">
    <source>
        <dbReference type="SAM" id="Phobius"/>
    </source>
</evidence>
<protein>
    <submittedName>
        <fullName evidence="2">Uncharacterized protein</fullName>
    </submittedName>
</protein>
<organism evidence="2 3">
    <name type="scientific">Leptolyngbya cf. ectocarpi LEGE 11479</name>
    <dbReference type="NCBI Taxonomy" id="1828722"/>
    <lineage>
        <taxon>Bacteria</taxon>
        <taxon>Bacillati</taxon>
        <taxon>Cyanobacteriota</taxon>
        <taxon>Cyanophyceae</taxon>
        <taxon>Leptolyngbyales</taxon>
        <taxon>Leptolyngbyaceae</taxon>
        <taxon>Leptolyngbya group</taxon>
        <taxon>Leptolyngbya</taxon>
    </lineage>
</organism>
<keyword evidence="1" id="KW-0812">Transmembrane</keyword>
<proteinExistence type="predicted"/>
<keyword evidence="1" id="KW-1133">Transmembrane helix</keyword>
<reference evidence="2" key="1">
    <citation type="submission" date="2020-10" db="EMBL/GenBank/DDBJ databases">
        <authorList>
            <person name="Castelo-Branco R."/>
            <person name="Eusebio N."/>
            <person name="Adriana R."/>
            <person name="Vieira A."/>
            <person name="Brugerolle De Fraissinette N."/>
            <person name="Rezende De Castro R."/>
            <person name="Schneider M.P."/>
            <person name="Vasconcelos V."/>
            <person name="Leao P.N."/>
        </authorList>
    </citation>
    <scope>NUCLEOTIDE SEQUENCE</scope>
    <source>
        <strain evidence="2">LEGE 11479</strain>
    </source>
</reference>
<dbReference type="AlphaFoldDB" id="A0A928X4F1"/>
<name>A0A928X4F1_LEPEC</name>